<dbReference type="EnsemblBacteria" id="CAD73023">
    <property type="protein sequence ID" value="CAD73023"/>
    <property type="gene ID" value="RB3146"/>
</dbReference>
<dbReference type="AlphaFoldDB" id="Q7TTB8"/>
<dbReference type="HOGENOM" id="CLU_2384183_0_0_0"/>
<reference evidence="2 5" key="1">
    <citation type="journal article" date="2003" name="Proc. Natl. Acad. Sci. U.S.A.">
        <title>Complete genome sequence of the marine planctomycete Pirellula sp. strain 1.</title>
        <authorList>
            <person name="Gloeckner F.O."/>
            <person name="Kube M."/>
            <person name="Bauer M."/>
            <person name="Teeling H."/>
            <person name="Lombardot T."/>
            <person name="Ludwig W."/>
            <person name="Gade D."/>
            <person name="Beck A."/>
            <person name="Borzym K."/>
            <person name="Heitmann K."/>
            <person name="Rabus R."/>
            <person name="Schlesner H."/>
            <person name="Amann R."/>
            <person name="Reinhardt R."/>
        </authorList>
    </citation>
    <scope>NUCLEOTIDE SEQUENCE [LARGE SCALE GENOMIC DNA]</scope>
    <source>
        <strain evidence="2">1</strain>
        <strain evidence="5">DSM 10527 / NCIMB 13988 / SH1</strain>
    </source>
</reference>
<evidence type="ECO:0000313" key="4">
    <source>
        <dbReference type="EMBL" id="CAD73023.1"/>
    </source>
</evidence>
<dbReference type="Proteomes" id="UP000001025">
    <property type="component" value="Chromosome"/>
</dbReference>
<dbReference type="KEGG" id="rba:RB2560"/>
<protein>
    <submittedName>
        <fullName evidence="2">Uncharacterized protein</fullName>
    </submittedName>
</protein>
<dbReference type="OrthoDB" id="300828at2"/>
<dbReference type="EnsemblBacteria" id="CAD71948">
    <property type="protein sequence ID" value="CAD71948"/>
    <property type="gene ID" value="RB1184"/>
</dbReference>
<keyword evidence="5" id="KW-1185">Reference proteome</keyword>
<evidence type="ECO:0000313" key="3">
    <source>
        <dbReference type="EMBL" id="CAD72714.1"/>
    </source>
</evidence>
<evidence type="ECO:0000313" key="5">
    <source>
        <dbReference type="Proteomes" id="UP000001025"/>
    </source>
</evidence>
<organism evidence="2 5">
    <name type="scientific">Rhodopirellula baltica (strain DSM 10527 / NCIMB 13988 / SH1)</name>
    <dbReference type="NCBI Taxonomy" id="243090"/>
    <lineage>
        <taxon>Bacteria</taxon>
        <taxon>Pseudomonadati</taxon>
        <taxon>Planctomycetota</taxon>
        <taxon>Planctomycetia</taxon>
        <taxon>Pirellulales</taxon>
        <taxon>Pirellulaceae</taxon>
        <taxon>Rhodopirellula</taxon>
    </lineage>
</organism>
<dbReference type="KEGG" id="rba:RB1184"/>
<sequence length="98" mass="10926">MNQGSETTERIRTSSEGRMGAICRDGNLKLKTHRAISVNPLPCNSSPAKLAESKRPIRKSPASEPTRLFVRERSREAIPKRDLINASSFTPGHLEQRT</sequence>
<dbReference type="EMBL" id="BX294134">
    <property type="protein sequence ID" value="CAD71948.1"/>
    <property type="molecule type" value="Genomic_DNA"/>
</dbReference>
<proteinExistence type="predicted"/>
<dbReference type="EMBL" id="BX294138">
    <property type="protein sequence ID" value="CAD73023.1"/>
    <property type="molecule type" value="Genomic_DNA"/>
</dbReference>
<gene>
    <name evidence="2" type="ordered locus">RB1184</name>
    <name evidence="3" type="ordered locus">RB2560</name>
    <name evidence="4" type="ordered locus">RB3146</name>
</gene>
<dbReference type="KEGG" id="rba:RB3146"/>
<feature type="region of interest" description="Disordered" evidence="1">
    <location>
        <begin position="39"/>
        <end position="65"/>
    </location>
</feature>
<accession>Q7TTB8</accession>
<dbReference type="EMBL" id="BX294137">
    <property type="protein sequence ID" value="CAD72714.1"/>
    <property type="molecule type" value="Genomic_DNA"/>
</dbReference>
<evidence type="ECO:0000313" key="2">
    <source>
        <dbReference type="EMBL" id="CAD71948.1"/>
    </source>
</evidence>
<dbReference type="STRING" id="243090.RB1184"/>
<evidence type="ECO:0000256" key="1">
    <source>
        <dbReference type="SAM" id="MobiDB-lite"/>
    </source>
</evidence>
<name>Q7TTB8_RHOBA</name>
<dbReference type="EnsemblBacteria" id="CAD72714">
    <property type="protein sequence ID" value="CAD72714"/>
    <property type="gene ID" value="RB2560"/>
</dbReference>